<name>A0A915DTV7_9BILA</name>
<evidence type="ECO:0000313" key="1">
    <source>
        <dbReference type="Proteomes" id="UP000887574"/>
    </source>
</evidence>
<dbReference type="AlphaFoldDB" id="A0A915DTV7"/>
<proteinExistence type="predicted"/>
<accession>A0A915DTV7</accession>
<keyword evidence="1" id="KW-1185">Reference proteome</keyword>
<dbReference type="Proteomes" id="UP000887574">
    <property type="component" value="Unplaced"/>
</dbReference>
<organism evidence="1 2">
    <name type="scientific">Ditylenchus dipsaci</name>
    <dbReference type="NCBI Taxonomy" id="166011"/>
    <lineage>
        <taxon>Eukaryota</taxon>
        <taxon>Metazoa</taxon>
        <taxon>Ecdysozoa</taxon>
        <taxon>Nematoda</taxon>
        <taxon>Chromadorea</taxon>
        <taxon>Rhabditida</taxon>
        <taxon>Tylenchina</taxon>
        <taxon>Tylenchomorpha</taxon>
        <taxon>Sphaerularioidea</taxon>
        <taxon>Anguinidae</taxon>
        <taxon>Anguininae</taxon>
        <taxon>Ditylenchus</taxon>
    </lineage>
</organism>
<dbReference type="WBParaSite" id="jg22771">
    <property type="protein sequence ID" value="jg22771"/>
    <property type="gene ID" value="jg22771"/>
</dbReference>
<protein>
    <submittedName>
        <fullName evidence="2">Period</fullName>
    </submittedName>
</protein>
<sequence>MVKFFGLTSKEFAENFTVSKKHEVRQDPESHNFQSPGDVLLCHPSSRSAISREPAVRKKLRDYSEVA</sequence>
<reference evidence="2" key="1">
    <citation type="submission" date="2022-11" db="UniProtKB">
        <authorList>
            <consortium name="WormBaseParasite"/>
        </authorList>
    </citation>
    <scope>IDENTIFICATION</scope>
</reference>
<evidence type="ECO:0000313" key="2">
    <source>
        <dbReference type="WBParaSite" id="jg22771"/>
    </source>
</evidence>